<dbReference type="InterPro" id="IPR006652">
    <property type="entry name" value="Kelch_1"/>
</dbReference>
<dbReference type="AlphaFoldDB" id="A0AA39FUM2"/>
<comment type="function">
    <text evidence="12">Probable substrate-specific adapter of an E3 ubiquitin-protein ligase complex which mediates the ubiquitination and subsequent proteasomal degradation of target proteins. May have a role in synapse differentiation and growth.</text>
</comment>
<dbReference type="SUPFAM" id="SSF117281">
    <property type="entry name" value="Kelch motif"/>
    <property type="match status" value="1"/>
</dbReference>
<dbReference type="Pfam" id="PF01344">
    <property type="entry name" value="Kelch_1"/>
    <property type="match status" value="5"/>
</dbReference>
<dbReference type="InterPro" id="IPR011705">
    <property type="entry name" value="BACK"/>
</dbReference>
<dbReference type="SMART" id="SM00612">
    <property type="entry name" value="Kelch"/>
    <property type="match status" value="6"/>
</dbReference>
<feature type="domain" description="BTB" evidence="14">
    <location>
        <begin position="74"/>
        <end position="141"/>
    </location>
</feature>
<dbReference type="FunFam" id="2.120.10.80:FF:000024">
    <property type="entry name" value="Kelch-like ECH-associated protein 1"/>
    <property type="match status" value="1"/>
</dbReference>
<dbReference type="GO" id="GO:0005634">
    <property type="term" value="C:nucleus"/>
    <property type="evidence" value="ECO:0007669"/>
    <property type="project" value="UniProtKB-SubCell"/>
</dbReference>
<comment type="subcellular location">
    <subcellularLocation>
        <location evidence="2">Cytoplasm</location>
    </subcellularLocation>
    <subcellularLocation>
        <location evidence="1">Nucleus</location>
    </subcellularLocation>
</comment>
<dbReference type="PIRSF" id="PIRSF037037">
    <property type="entry name" value="Kelch-like_protein_gigaxonin"/>
    <property type="match status" value="1"/>
</dbReference>
<protein>
    <recommendedName>
        <fullName evidence="5">Kelch-like protein diablo</fullName>
    </recommendedName>
</protein>
<dbReference type="InterPro" id="IPR017096">
    <property type="entry name" value="BTB-kelch_protein"/>
</dbReference>
<dbReference type="CDD" id="cd18458">
    <property type="entry name" value="BACK_KLHL19_KEAP1"/>
    <property type="match status" value="1"/>
</dbReference>
<dbReference type="InterPro" id="IPR047098">
    <property type="entry name" value="KEAP1_BACK"/>
</dbReference>
<evidence type="ECO:0000256" key="3">
    <source>
        <dbReference type="ARBA" id="ARBA00004906"/>
    </source>
</evidence>
<accession>A0AA39FUM2</accession>
<comment type="similarity">
    <text evidence="4">Belongs to the KEAP1 family.</text>
</comment>
<dbReference type="Gene3D" id="1.25.40.420">
    <property type="match status" value="1"/>
</dbReference>
<keyword evidence="6" id="KW-0880">Kelch repeat</keyword>
<evidence type="ECO:0000256" key="12">
    <source>
        <dbReference type="ARBA" id="ARBA00043912"/>
    </source>
</evidence>
<gene>
    <name evidence="15" type="ORF">PV328_000207</name>
</gene>
<dbReference type="InterPro" id="IPR015915">
    <property type="entry name" value="Kelch-typ_b-propeller"/>
</dbReference>
<keyword evidence="11" id="KW-0539">Nucleus</keyword>
<dbReference type="PROSITE" id="PS50097">
    <property type="entry name" value="BTB"/>
    <property type="match status" value="1"/>
</dbReference>
<dbReference type="Proteomes" id="UP001168990">
    <property type="component" value="Unassembled WGS sequence"/>
</dbReference>
<keyword evidence="7" id="KW-0963">Cytoplasm</keyword>
<evidence type="ECO:0000256" key="1">
    <source>
        <dbReference type="ARBA" id="ARBA00004123"/>
    </source>
</evidence>
<name>A0AA39FUM2_9HYME</name>
<evidence type="ECO:0000256" key="6">
    <source>
        <dbReference type="ARBA" id="ARBA00022441"/>
    </source>
</evidence>
<dbReference type="SMART" id="SM00875">
    <property type="entry name" value="BACK"/>
    <property type="match status" value="1"/>
</dbReference>
<sequence>MDGEEDYVSKTGTSNGNKKYYNDVGSELDSESDWENNLNDEKRSDLGDMTFCMANFIKEAMRMMFIMRSHHMLTDVILEVGSELFHAHKVILAAASPYFKAMFTGGLKECEMTRVKLQGVCPTAMARLMNFMYTGQIRVTEVTVCSLLPAATMFQVNNVIEACCIFLERQLDPTNAIGIANFAEQHGCKNLHHKANQFIVQHFNQICHEEEFLQLSAMQLIALVRKDELNVQEEREVYNAVLKWVKYNEEARGPKMEHILHAVRCQYLTPNFLREQMKNCDVLKKVPACREYLAQIFKDLTLHKKPMVKERTPNTPRVIYIAGGFLKHSLDILEGYNADDKSWTQHNKLIVPRSGLGGAFIKGMFYAVGGRNNSPGSRYDSDRVDRYNPVLDQWRPCSPMSVPRNRVGVAVMDGLLYAVGGSAGPQFHNSVECYDPEQDQWTRIKPMHVKRLGVGVAVVNRLLYAIGGFDGLIRLNCVECYHPENDEWTFVSPMKCARSGAGVASLGQYIYVIGGYDGTQQLSSVERYDTEIDVWENVSSVSIARSALSVTVLDNKLYAMGGYDGSSFLSIVEIYDPAKDLWEKGVSMTSGRSGHASAVSYHQCPIHCEHWDHNVGPDRKPS</sequence>
<dbReference type="Pfam" id="PF07707">
    <property type="entry name" value="BACK"/>
    <property type="match status" value="1"/>
</dbReference>
<dbReference type="PANTHER" id="PTHR24412:SF401">
    <property type="entry name" value="FI11917P"/>
    <property type="match status" value="1"/>
</dbReference>
<evidence type="ECO:0000256" key="9">
    <source>
        <dbReference type="ARBA" id="ARBA00022786"/>
    </source>
</evidence>
<reference evidence="15" key="2">
    <citation type="submission" date="2023-03" db="EMBL/GenBank/DDBJ databases">
        <authorList>
            <person name="Inwood S.N."/>
            <person name="Skelly J.G."/>
            <person name="Guhlin J."/>
            <person name="Harrop T.W.R."/>
            <person name="Goldson S.G."/>
            <person name="Dearden P.K."/>
        </authorList>
    </citation>
    <scope>NUCLEOTIDE SEQUENCE</scope>
    <source>
        <strain evidence="15">Irish</strain>
        <tissue evidence="15">Whole body</tissue>
    </source>
</reference>
<keyword evidence="10" id="KW-0009">Actin-binding</keyword>
<evidence type="ECO:0000256" key="7">
    <source>
        <dbReference type="ARBA" id="ARBA00022490"/>
    </source>
</evidence>
<evidence type="ECO:0000259" key="14">
    <source>
        <dbReference type="PROSITE" id="PS50097"/>
    </source>
</evidence>
<evidence type="ECO:0000313" key="15">
    <source>
        <dbReference type="EMBL" id="KAK0176028.1"/>
    </source>
</evidence>
<dbReference type="FunFam" id="1.25.40.420:FF:000001">
    <property type="entry name" value="Kelch-like family member 12"/>
    <property type="match status" value="1"/>
</dbReference>
<dbReference type="GO" id="GO:0003779">
    <property type="term" value="F:actin binding"/>
    <property type="evidence" value="ECO:0007669"/>
    <property type="project" value="UniProtKB-KW"/>
</dbReference>
<dbReference type="InterPro" id="IPR011333">
    <property type="entry name" value="SKP1/BTB/POZ_sf"/>
</dbReference>
<proteinExistence type="inferred from homology"/>
<comment type="pathway">
    <text evidence="3">Protein modification; protein ubiquitination.</text>
</comment>
<dbReference type="PANTHER" id="PTHR24412">
    <property type="entry name" value="KELCH PROTEIN"/>
    <property type="match status" value="1"/>
</dbReference>
<organism evidence="15 16">
    <name type="scientific">Microctonus aethiopoides</name>
    <dbReference type="NCBI Taxonomy" id="144406"/>
    <lineage>
        <taxon>Eukaryota</taxon>
        <taxon>Metazoa</taxon>
        <taxon>Ecdysozoa</taxon>
        <taxon>Arthropoda</taxon>
        <taxon>Hexapoda</taxon>
        <taxon>Insecta</taxon>
        <taxon>Pterygota</taxon>
        <taxon>Neoptera</taxon>
        <taxon>Endopterygota</taxon>
        <taxon>Hymenoptera</taxon>
        <taxon>Apocrita</taxon>
        <taxon>Ichneumonoidea</taxon>
        <taxon>Braconidae</taxon>
        <taxon>Euphorinae</taxon>
        <taxon>Microctonus</taxon>
    </lineage>
</organism>
<evidence type="ECO:0000256" key="5">
    <source>
        <dbReference type="ARBA" id="ARBA00013699"/>
    </source>
</evidence>
<keyword evidence="9" id="KW-0833">Ubl conjugation pathway</keyword>
<keyword evidence="8" id="KW-0677">Repeat</keyword>
<evidence type="ECO:0000256" key="2">
    <source>
        <dbReference type="ARBA" id="ARBA00004496"/>
    </source>
</evidence>
<dbReference type="Gene3D" id="2.120.10.80">
    <property type="entry name" value="Kelch-type beta propeller"/>
    <property type="match status" value="1"/>
</dbReference>
<evidence type="ECO:0000256" key="11">
    <source>
        <dbReference type="ARBA" id="ARBA00023242"/>
    </source>
</evidence>
<dbReference type="SMART" id="SM00225">
    <property type="entry name" value="BTB"/>
    <property type="match status" value="1"/>
</dbReference>
<reference evidence="15" key="1">
    <citation type="journal article" date="2023" name="bioRxiv">
        <title>Scaffold-level genome assemblies of two parasitoid biocontrol wasps reveal the parthenogenesis mechanism and an associated novel virus.</title>
        <authorList>
            <person name="Inwood S."/>
            <person name="Skelly J."/>
            <person name="Guhlin J."/>
            <person name="Harrop T."/>
            <person name="Goldson S."/>
            <person name="Dearden P."/>
        </authorList>
    </citation>
    <scope>NUCLEOTIDE SEQUENCE</scope>
    <source>
        <strain evidence="15">Irish</strain>
        <tissue evidence="15">Whole body</tissue>
    </source>
</reference>
<dbReference type="Gene3D" id="3.30.710.10">
    <property type="entry name" value="Potassium Channel Kv1.1, Chain A"/>
    <property type="match status" value="1"/>
</dbReference>
<dbReference type="GO" id="GO:0005737">
    <property type="term" value="C:cytoplasm"/>
    <property type="evidence" value="ECO:0007669"/>
    <property type="project" value="UniProtKB-SubCell"/>
</dbReference>
<evidence type="ECO:0000313" key="16">
    <source>
        <dbReference type="Proteomes" id="UP001168990"/>
    </source>
</evidence>
<dbReference type="EMBL" id="JAQQBS010000001">
    <property type="protein sequence ID" value="KAK0176028.1"/>
    <property type="molecule type" value="Genomic_DNA"/>
</dbReference>
<comment type="caution">
    <text evidence="15">The sequence shown here is derived from an EMBL/GenBank/DDBJ whole genome shotgun (WGS) entry which is preliminary data.</text>
</comment>
<evidence type="ECO:0000256" key="10">
    <source>
        <dbReference type="ARBA" id="ARBA00023203"/>
    </source>
</evidence>
<feature type="region of interest" description="Disordered" evidence="13">
    <location>
        <begin position="1"/>
        <end position="36"/>
    </location>
</feature>
<dbReference type="FunFam" id="3.30.710.10:FF:000001">
    <property type="entry name" value="Kelch-like family member 20"/>
    <property type="match status" value="1"/>
</dbReference>
<dbReference type="Pfam" id="PF00651">
    <property type="entry name" value="BTB"/>
    <property type="match status" value="1"/>
</dbReference>
<dbReference type="InterPro" id="IPR000210">
    <property type="entry name" value="BTB/POZ_dom"/>
</dbReference>
<evidence type="ECO:0000256" key="4">
    <source>
        <dbReference type="ARBA" id="ARBA00005288"/>
    </source>
</evidence>
<evidence type="ECO:0000256" key="8">
    <source>
        <dbReference type="ARBA" id="ARBA00022737"/>
    </source>
</evidence>
<dbReference type="SUPFAM" id="SSF54695">
    <property type="entry name" value="POZ domain"/>
    <property type="match status" value="1"/>
</dbReference>
<keyword evidence="16" id="KW-1185">Reference proteome</keyword>
<evidence type="ECO:0000256" key="13">
    <source>
        <dbReference type="SAM" id="MobiDB-lite"/>
    </source>
</evidence>